<protein>
    <submittedName>
        <fullName evidence="2">DUF420 domain-containing protein</fullName>
    </submittedName>
</protein>
<keyword evidence="1" id="KW-0812">Transmembrane</keyword>
<dbReference type="Pfam" id="PF04238">
    <property type="entry name" value="DUF420"/>
    <property type="match status" value="1"/>
</dbReference>
<dbReference type="PANTHER" id="PTHR37692">
    <property type="entry name" value="HYPOTHETICAL MEMBRANE SPANNING PROTEIN"/>
    <property type="match status" value="1"/>
</dbReference>
<gene>
    <name evidence="2" type="ORF">DI536_00530</name>
</gene>
<dbReference type="PANTHER" id="PTHR37692:SF1">
    <property type="entry name" value="DUF420 DOMAIN-CONTAINING PROTEIN"/>
    <property type="match status" value="1"/>
</dbReference>
<sequence>MASASPGVPSSDRTFFIFNGVVSVAALALLSWLLLFHGGLQGSDVNLRFMPAVNACLNATAATLLVAGWVAVKRGRPDVHRFLMVAAFAASALFLVGYLAYHAVHGDTKFGGAGAVRTLYLALLASHVLLSIGIVPLSLTAFWFAWKKAFERHKKVTRVLWPIWLYVSVTGVVVFLMLRPYYPA</sequence>
<reference evidence="2 3" key="1">
    <citation type="submission" date="2017-08" db="EMBL/GenBank/DDBJ databases">
        <title>Infants hospitalized years apart are colonized by the same room-sourced microbial strains.</title>
        <authorList>
            <person name="Brooks B."/>
            <person name="Olm M.R."/>
            <person name="Firek B.A."/>
            <person name="Baker R."/>
            <person name="Thomas B.C."/>
            <person name="Morowitz M.J."/>
            <person name="Banfield J.F."/>
        </authorList>
    </citation>
    <scope>NUCLEOTIDE SEQUENCE [LARGE SCALE GENOMIC DNA]</scope>
    <source>
        <strain evidence="2">S2_003_000_R2_14</strain>
    </source>
</reference>
<feature type="transmembrane region" description="Helical" evidence="1">
    <location>
        <begin position="121"/>
        <end position="146"/>
    </location>
</feature>
<evidence type="ECO:0000256" key="1">
    <source>
        <dbReference type="SAM" id="Phobius"/>
    </source>
</evidence>
<keyword evidence="1" id="KW-0472">Membrane</keyword>
<keyword evidence="1" id="KW-1133">Transmembrane helix</keyword>
<accession>A0A2W5W5D0</accession>
<name>A0A2W5W5D0_9BACT</name>
<dbReference type="EMBL" id="QFQP01000001">
    <property type="protein sequence ID" value="PZR18401.1"/>
    <property type="molecule type" value="Genomic_DNA"/>
</dbReference>
<feature type="transmembrane region" description="Helical" evidence="1">
    <location>
        <begin position="158"/>
        <end position="178"/>
    </location>
</feature>
<dbReference type="InterPro" id="IPR007352">
    <property type="entry name" value="DUF420"/>
</dbReference>
<evidence type="ECO:0000313" key="2">
    <source>
        <dbReference type="EMBL" id="PZR18401.1"/>
    </source>
</evidence>
<organism evidence="2 3">
    <name type="scientific">Archangium gephyra</name>
    <dbReference type="NCBI Taxonomy" id="48"/>
    <lineage>
        <taxon>Bacteria</taxon>
        <taxon>Pseudomonadati</taxon>
        <taxon>Myxococcota</taxon>
        <taxon>Myxococcia</taxon>
        <taxon>Myxococcales</taxon>
        <taxon>Cystobacterineae</taxon>
        <taxon>Archangiaceae</taxon>
        <taxon>Archangium</taxon>
    </lineage>
</organism>
<proteinExistence type="predicted"/>
<comment type="caution">
    <text evidence="2">The sequence shown here is derived from an EMBL/GenBank/DDBJ whole genome shotgun (WGS) entry which is preliminary data.</text>
</comment>
<dbReference type="Proteomes" id="UP000249061">
    <property type="component" value="Unassembled WGS sequence"/>
</dbReference>
<evidence type="ECO:0000313" key="3">
    <source>
        <dbReference type="Proteomes" id="UP000249061"/>
    </source>
</evidence>
<feature type="transmembrane region" description="Helical" evidence="1">
    <location>
        <begin position="49"/>
        <end position="70"/>
    </location>
</feature>
<feature type="transmembrane region" description="Helical" evidence="1">
    <location>
        <begin position="82"/>
        <end position="101"/>
    </location>
</feature>
<dbReference type="AlphaFoldDB" id="A0A2W5W5D0"/>
<feature type="transmembrane region" description="Helical" evidence="1">
    <location>
        <begin position="15"/>
        <end position="37"/>
    </location>
</feature>